<feature type="transmembrane region" description="Helical" evidence="2">
    <location>
        <begin position="7"/>
        <end position="29"/>
    </location>
</feature>
<dbReference type="PATRIC" id="fig|1191523.3.peg.1067"/>
<dbReference type="Gene3D" id="3.40.50.720">
    <property type="entry name" value="NAD(P)-binding Rossmann-like Domain"/>
    <property type="match status" value="1"/>
</dbReference>
<dbReference type="eggNOG" id="COG0490">
    <property type="taxonomic scope" value="Bacteria"/>
</dbReference>
<organism evidence="5 6">
    <name type="scientific">Melioribacter roseus (strain DSM 23840 / JCM 17771 / VKM B-2668 / P3M-2)</name>
    <dbReference type="NCBI Taxonomy" id="1191523"/>
    <lineage>
        <taxon>Bacteria</taxon>
        <taxon>Pseudomonadati</taxon>
        <taxon>Ignavibacteriota</taxon>
        <taxon>Ignavibacteria</taxon>
        <taxon>Ignavibacteriales</taxon>
        <taxon>Melioribacteraceae</taxon>
        <taxon>Melioribacter</taxon>
    </lineage>
</organism>
<feature type="domain" description="RCK C-terminal" evidence="4">
    <location>
        <begin position="244"/>
        <end position="328"/>
    </location>
</feature>
<dbReference type="GO" id="GO:0006813">
    <property type="term" value="P:potassium ion transport"/>
    <property type="evidence" value="ECO:0007669"/>
    <property type="project" value="InterPro"/>
</dbReference>
<dbReference type="SUPFAM" id="SSF81324">
    <property type="entry name" value="Voltage-gated potassium channels"/>
    <property type="match status" value="1"/>
</dbReference>
<keyword evidence="6" id="KW-1185">Reference proteome</keyword>
<dbReference type="GO" id="GO:0008324">
    <property type="term" value="F:monoatomic cation transmembrane transporter activity"/>
    <property type="evidence" value="ECO:0007669"/>
    <property type="project" value="InterPro"/>
</dbReference>
<dbReference type="Gene3D" id="1.10.287.70">
    <property type="match status" value="1"/>
</dbReference>
<dbReference type="InterPro" id="IPR036291">
    <property type="entry name" value="NAD(P)-bd_dom_sf"/>
</dbReference>
<sequence length="328" mass="36355">MQSSTRPLISALFLLFTIICIGTVGYIVIEGWSFIDSLYMVIITITTTGFKEMHPLSKGGELFTILLLASSFAVVLYVAGVGIQILIESKIFKRKRMENRIRKLENHYIVCGYGRMGTHICEELLHAGADFVVVENNSANHPKLDAAGYLYDTGDASQDETLERVGIKKAKGLVAVLPTDPENVFTTLTAKYLNPKIFVVARAIEEETVPKLKKAGADRVINPYELGGVRMASLLLRPGVADFIEIVSANKNIDLQIEEFVVKKGSKMHKKKLSELPIRTEFNAIVVSVQDNEKGAFVYNPKGDAVIEEGYTLIVIGEPKNLEKLKDY</sequence>
<dbReference type="GO" id="GO:0005886">
    <property type="term" value="C:plasma membrane"/>
    <property type="evidence" value="ECO:0007669"/>
    <property type="project" value="UniProtKB-SubCell"/>
</dbReference>
<dbReference type="InterPro" id="IPR050721">
    <property type="entry name" value="Trk_Ktr_HKT_K-transport"/>
</dbReference>
<dbReference type="HOGENOM" id="CLU_050982_0_1_10"/>
<dbReference type="Pfam" id="PF07885">
    <property type="entry name" value="Ion_trans_2"/>
    <property type="match status" value="1"/>
</dbReference>
<dbReference type="KEGG" id="mro:MROS_1009"/>
<dbReference type="InterPro" id="IPR013099">
    <property type="entry name" value="K_chnl_dom"/>
</dbReference>
<evidence type="ECO:0000259" key="4">
    <source>
        <dbReference type="PROSITE" id="PS51202"/>
    </source>
</evidence>
<reference evidence="5 6" key="1">
    <citation type="journal article" date="2013" name="PLoS ONE">
        <title>Genomic analysis of Melioribacter roseus, facultatively anaerobic organotrophic bacterium representing a novel deep lineage within Bacteriodetes/Chlorobi group.</title>
        <authorList>
            <person name="Kadnikov V.V."/>
            <person name="Mardanov A.V."/>
            <person name="Podosokorskaya O.A."/>
            <person name="Gavrilov S.N."/>
            <person name="Kublanov I.V."/>
            <person name="Beletsky A.V."/>
            <person name="Bonch-Osmolovskaya E.A."/>
            <person name="Ravin N.V."/>
        </authorList>
    </citation>
    <scope>NUCLEOTIDE SEQUENCE [LARGE SCALE GENOMIC DNA]</scope>
    <source>
        <strain evidence="6">JCM 17771 / P3M-2</strain>
    </source>
</reference>
<gene>
    <name evidence="5" type="ordered locus">MROS_1009</name>
</gene>
<dbReference type="Pfam" id="PF02254">
    <property type="entry name" value="TrkA_N"/>
    <property type="match status" value="1"/>
</dbReference>
<dbReference type="SUPFAM" id="SSF51735">
    <property type="entry name" value="NAD(P)-binding Rossmann-fold domains"/>
    <property type="match status" value="1"/>
</dbReference>
<dbReference type="eggNOG" id="COG1226">
    <property type="taxonomic scope" value="Bacteria"/>
</dbReference>
<feature type="transmembrane region" description="Helical" evidence="2">
    <location>
        <begin position="62"/>
        <end position="87"/>
    </location>
</feature>
<name>I6ZQA1_MELRP</name>
<proteinExistence type="predicted"/>
<evidence type="ECO:0000313" key="6">
    <source>
        <dbReference type="Proteomes" id="UP000009011"/>
    </source>
</evidence>
<feature type="domain" description="RCK N-terminal" evidence="3">
    <location>
        <begin position="105"/>
        <end position="221"/>
    </location>
</feature>
<evidence type="ECO:0000256" key="2">
    <source>
        <dbReference type="SAM" id="Phobius"/>
    </source>
</evidence>
<dbReference type="Gene3D" id="3.30.70.1450">
    <property type="entry name" value="Regulator of K+ conductance, C-terminal domain"/>
    <property type="match status" value="1"/>
</dbReference>
<evidence type="ECO:0000256" key="1">
    <source>
        <dbReference type="ARBA" id="ARBA00004651"/>
    </source>
</evidence>
<dbReference type="PANTHER" id="PTHR43833">
    <property type="entry name" value="POTASSIUM CHANNEL PROTEIN 2-RELATED-RELATED"/>
    <property type="match status" value="1"/>
</dbReference>
<evidence type="ECO:0000313" key="5">
    <source>
        <dbReference type="EMBL" id="AFN74249.1"/>
    </source>
</evidence>
<keyword evidence="2" id="KW-0812">Transmembrane</keyword>
<dbReference type="PANTHER" id="PTHR43833:SF9">
    <property type="entry name" value="POTASSIUM CHANNEL PROTEIN YUGO-RELATED"/>
    <property type="match status" value="1"/>
</dbReference>
<dbReference type="SUPFAM" id="SSF116726">
    <property type="entry name" value="TrkA C-terminal domain-like"/>
    <property type="match status" value="1"/>
</dbReference>
<dbReference type="Proteomes" id="UP000009011">
    <property type="component" value="Chromosome"/>
</dbReference>
<keyword evidence="2" id="KW-0472">Membrane</keyword>
<protein>
    <submittedName>
        <fullName evidence="5">TrkA-N</fullName>
    </submittedName>
</protein>
<keyword evidence="2" id="KW-1133">Transmembrane helix</keyword>
<comment type="subcellular location">
    <subcellularLocation>
        <location evidence="1">Cell membrane</location>
        <topology evidence="1">Multi-pass membrane protein</topology>
    </subcellularLocation>
</comment>
<accession>I6ZQA1</accession>
<dbReference type="InterPro" id="IPR036721">
    <property type="entry name" value="RCK_C_sf"/>
</dbReference>
<dbReference type="EMBL" id="CP003557">
    <property type="protein sequence ID" value="AFN74249.1"/>
    <property type="molecule type" value="Genomic_DNA"/>
</dbReference>
<dbReference type="STRING" id="1191523.MROS_1009"/>
<dbReference type="PROSITE" id="PS51202">
    <property type="entry name" value="RCK_C"/>
    <property type="match status" value="1"/>
</dbReference>
<evidence type="ECO:0000259" key="3">
    <source>
        <dbReference type="PROSITE" id="PS51201"/>
    </source>
</evidence>
<dbReference type="AlphaFoldDB" id="I6ZQA1"/>
<dbReference type="InterPro" id="IPR006037">
    <property type="entry name" value="RCK_C"/>
</dbReference>
<dbReference type="PROSITE" id="PS51201">
    <property type="entry name" value="RCK_N"/>
    <property type="match status" value="1"/>
</dbReference>
<dbReference type="InterPro" id="IPR003148">
    <property type="entry name" value="RCK_N"/>
</dbReference>
<dbReference type="Pfam" id="PF02080">
    <property type="entry name" value="TrkA_C"/>
    <property type="match status" value="1"/>
</dbReference>